<feature type="transmembrane region" description="Helical" evidence="7">
    <location>
        <begin position="118"/>
        <end position="137"/>
    </location>
</feature>
<evidence type="ECO:0000256" key="2">
    <source>
        <dbReference type="ARBA" id="ARBA00005262"/>
    </source>
</evidence>
<evidence type="ECO:0000313" key="8">
    <source>
        <dbReference type="EMBL" id="HJC46458.1"/>
    </source>
</evidence>
<dbReference type="EMBL" id="DWWL01000002">
    <property type="protein sequence ID" value="HJC46458.1"/>
    <property type="molecule type" value="Genomic_DNA"/>
</dbReference>
<feature type="transmembrane region" description="Helical" evidence="7">
    <location>
        <begin position="143"/>
        <end position="164"/>
    </location>
</feature>
<comment type="caution">
    <text evidence="8">The sequence shown here is derived from an EMBL/GenBank/DDBJ whole genome shotgun (WGS) entry which is preliminary data.</text>
</comment>
<reference evidence="8" key="2">
    <citation type="submission" date="2021-04" db="EMBL/GenBank/DDBJ databases">
        <authorList>
            <person name="Gilroy R."/>
        </authorList>
    </citation>
    <scope>NUCLEOTIDE SEQUENCE</scope>
    <source>
        <strain evidence="8">CHK183-5548</strain>
    </source>
</reference>
<dbReference type="InterPro" id="IPR003370">
    <property type="entry name" value="Chromate_transpt"/>
</dbReference>
<dbReference type="GO" id="GO:0005886">
    <property type="term" value="C:plasma membrane"/>
    <property type="evidence" value="ECO:0007669"/>
    <property type="project" value="UniProtKB-SubCell"/>
</dbReference>
<evidence type="ECO:0000256" key="5">
    <source>
        <dbReference type="ARBA" id="ARBA00022989"/>
    </source>
</evidence>
<evidence type="ECO:0000256" key="7">
    <source>
        <dbReference type="SAM" id="Phobius"/>
    </source>
</evidence>
<evidence type="ECO:0000313" key="9">
    <source>
        <dbReference type="Proteomes" id="UP000823883"/>
    </source>
</evidence>
<evidence type="ECO:0000256" key="3">
    <source>
        <dbReference type="ARBA" id="ARBA00022475"/>
    </source>
</evidence>
<organism evidence="8 9">
    <name type="scientific">Candidatus Lachnoclostridium pullistercoris</name>
    <dbReference type="NCBI Taxonomy" id="2838632"/>
    <lineage>
        <taxon>Bacteria</taxon>
        <taxon>Bacillati</taxon>
        <taxon>Bacillota</taxon>
        <taxon>Clostridia</taxon>
        <taxon>Lachnospirales</taxon>
        <taxon>Lachnospiraceae</taxon>
    </lineage>
</organism>
<reference evidence="8" key="1">
    <citation type="journal article" date="2021" name="PeerJ">
        <title>Extensive microbial diversity within the chicken gut microbiome revealed by metagenomics and culture.</title>
        <authorList>
            <person name="Gilroy R."/>
            <person name="Ravi A."/>
            <person name="Getino M."/>
            <person name="Pursley I."/>
            <person name="Horton D.L."/>
            <person name="Alikhan N.F."/>
            <person name="Baker D."/>
            <person name="Gharbi K."/>
            <person name="Hall N."/>
            <person name="Watson M."/>
            <person name="Adriaenssens E.M."/>
            <person name="Foster-Nyarko E."/>
            <person name="Jarju S."/>
            <person name="Secka A."/>
            <person name="Antonio M."/>
            <person name="Oren A."/>
            <person name="Chaudhuri R.R."/>
            <person name="La Ragione R."/>
            <person name="Hildebrand F."/>
            <person name="Pallen M.J."/>
        </authorList>
    </citation>
    <scope>NUCLEOTIDE SEQUENCE</scope>
    <source>
        <strain evidence="8">CHK183-5548</strain>
    </source>
</reference>
<proteinExistence type="inferred from homology"/>
<protein>
    <submittedName>
        <fullName evidence="8">Chromate transporter</fullName>
    </submittedName>
</protein>
<comment type="similarity">
    <text evidence="2">Belongs to the chromate ion transporter (CHR) (TC 2.A.51) family.</text>
</comment>
<evidence type="ECO:0000256" key="1">
    <source>
        <dbReference type="ARBA" id="ARBA00004651"/>
    </source>
</evidence>
<keyword evidence="6 7" id="KW-0472">Membrane</keyword>
<dbReference type="GO" id="GO:0015109">
    <property type="term" value="F:chromate transmembrane transporter activity"/>
    <property type="evidence" value="ECO:0007669"/>
    <property type="project" value="InterPro"/>
</dbReference>
<comment type="subcellular location">
    <subcellularLocation>
        <location evidence="1">Cell membrane</location>
        <topology evidence="1">Multi-pass membrane protein</topology>
    </subcellularLocation>
</comment>
<feature type="transmembrane region" description="Helical" evidence="7">
    <location>
        <begin position="87"/>
        <end position="106"/>
    </location>
</feature>
<evidence type="ECO:0000256" key="4">
    <source>
        <dbReference type="ARBA" id="ARBA00022692"/>
    </source>
</evidence>
<feature type="transmembrane region" description="Helical" evidence="7">
    <location>
        <begin position="12"/>
        <end position="37"/>
    </location>
</feature>
<dbReference type="PANTHER" id="PTHR43663">
    <property type="entry name" value="CHROMATE TRANSPORT PROTEIN-RELATED"/>
    <property type="match status" value="1"/>
</dbReference>
<evidence type="ECO:0000256" key="6">
    <source>
        <dbReference type="ARBA" id="ARBA00023136"/>
    </source>
</evidence>
<name>A0A9D2PCR6_9FIRM</name>
<dbReference type="AlphaFoldDB" id="A0A9D2PCR6"/>
<dbReference type="InterPro" id="IPR052518">
    <property type="entry name" value="CHR_Transporter"/>
</dbReference>
<dbReference type="Proteomes" id="UP000823883">
    <property type="component" value="Unassembled WGS sequence"/>
</dbReference>
<keyword evidence="3" id="KW-1003">Cell membrane</keyword>
<accession>A0A9D2PCR6</accession>
<keyword evidence="4 7" id="KW-0812">Transmembrane</keyword>
<keyword evidence="5 7" id="KW-1133">Transmembrane helix</keyword>
<gene>
    <name evidence="8" type="ORF">IAA04_00190</name>
</gene>
<sequence length="186" mass="20053">MRERRRASMILTLLNLFWSFVKIGFTSFGGLSMIPLISNEVVSHGWMNLSEVSDIVAIAEMTPGPLGLNCATFAGIHAADIPGAVTANLGVLMPTFTVTALVAVFFRKFQKSHRMEQLLTGVRPVCIGLLAGVIASFCQTNYVINSAVSYPAIAVGLIDLALLLKWKMSVPKVILLSAATGLLLFR</sequence>
<dbReference type="PANTHER" id="PTHR43663:SF1">
    <property type="entry name" value="CHROMATE TRANSPORTER"/>
    <property type="match status" value="1"/>
</dbReference>
<dbReference type="Pfam" id="PF02417">
    <property type="entry name" value="Chromate_transp"/>
    <property type="match status" value="1"/>
</dbReference>